<dbReference type="PANTHER" id="PTHR30146:SF109">
    <property type="entry name" value="HTH-TYPE TRANSCRIPTIONAL REGULATOR GALS"/>
    <property type="match status" value="1"/>
</dbReference>
<keyword evidence="3" id="KW-0804">Transcription</keyword>
<comment type="caution">
    <text evidence="5">The sequence shown here is derived from an EMBL/GenBank/DDBJ whole genome shotgun (WGS) entry which is preliminary data.</text>
</comment>
<organism evidence="5 6">
    <name type="scientific">Blautia ammoniilytica</name>
    <dbReference type="NCBI Taxonomy" id="2981782"/>
    <lineage>
        <taxon>Bacteria</taxon>
        <taxon>Bacillati</taxon>
        <taxon>Bacillota</taxon>
        <taxon>Clostridia</taxon>
        <taxon>Lachnospirales</taxon>
        <taxon>Lachnospiraceae</taxon>
        <taxon>Blautia</taxon>
    </lineage>
</organism>
<proteinExistence type="predicted"/>
<dbReference type="Pfam" id="PF00356">
    <property type="entry name" value="LacI"/>
    <property type="match status" value="1"/>
</dbReference>
<dbReference type="InterPro" id="IPR010982">
    <property type="entry name" value="Lambda_DNA-bd_dom_sf"/>
</dbReference>
<dbReference type="Gene3D" id="3.40.50.2300">
    <property type="match status" value="2"/>
</dbReference>
<evidence type="ECO:0000259" key="4">
    <source>
        <dbReference type="PROSITE" id="PS50932"/>
    </source>
</evidence>
<sequence>MAVTINEIAQLANVSRATVDKVIHHRPGVKKETRERVEFILKNMDYRPNLLGKALVHSKNPMKIGIILPPDYNAFIQVLLKGIHKAQAEYAPFGFEVVVKMLTSLEPVEFMGLLLQMEAENVNGLAMIPIDDPQVIKKINQMEQNGIHILTFNSPIEELHGFCYVGQDHKKAGTVAAGLMEKLLPQGGKIGVIISSHSLTCHTERLDGFCSRLFQSLNEIQIIGTEENQDKQEDAFRIALSYLNRYPDLMGFYLSGNGCRGVQQALSIANISHPVKMICHDLVPESAQMLQDGCLDFVIAQNAQEQGYQIVKQLFEYLMLAQKPADYFYEIPIQIITRELL</sequence>
<dbReference type="InterPro" id="IPR028082">
    <property type="entry name" value="Peripla_BP_I"/>
</dbReference>
<dbReference type="CDD" id="cd06307">
    <property type="entry name" value="PBP1_sugar_binding"/>
    <property type="match status" value="1"/>
</dbReference>
<name>A0ABT2TWU5_9FIRM</name>
<feature type="domain" description="HTH lacI-type" evidence="4">
    <location>
        <begin position="3"/>
        <end position="57"/>
    </location>
</feature>
<dbReference type="PROSITE" id="PS50932">
    <property type="entry name" value="HTH_LACI_2"/>
    <property type="match status" value="1"/>
</dbReference>
<gene>
    <name evidence="5" type="ORF">OCV61_15055</name>
</gene>
<dbReference type="Proteomes" id="UP001652409">
    <property type="component" value="Unassembled WGS sequence"/>
</dbReference>
<dbReference type="SUPFAM" id="SSF47413">
    <property type="entry name" value="lambda repressor-like DNA-binding domains"/>
    <property type="match status" value="1"/>
</dbReference>
<evidence type="ECO:0000313" key="6">
    <source>
        <dbReference type="Proteomes" id="UP001652409"/>
    </source>
</evidence>
<evidence type="ECO:0000256" key="3">
    <source>
        <dbReference type="ARBA" id="ARBA00023163"/>
    </source>
</evidence>
<dbReference type="CDD" id="cd01392">
    <property type="entry name" value="HTH_LacI"/>
    <property type="match status" value="1"/>
</dbReference>
<dbReference type="InterPro" id="IPR025997">
    <property type="entry name" value="SBP_2_dom"/>
</dbReference>
<dbReference type="Pfam" id="PF13407">
    <property type="entry name" value="Peripla_BP_4"/>
    <property type="match status" value="1"/>
</dbReference>
<evidence type="ECO:0000313" key="5">
    <source>
        <dbReference type="EMBL" id="MCU6766705.1"/>
    </source>
</evidence>
<dbReference type="SUPFAM" id="SSF53822">
    <property type="entry name" value="Periplasmic binding protein-like I"/>
    <property type="match status" value="1"/>
</dbReference>
<dbReference type="SMART" id="SM00354">
    <property type="entry name" value="HTH_LACI"/>
    <property type="match status" value="1"/>
</dbReference>
<reference evidence="5 6" key="1">
    <citation type="journal article" date="2021" name="ISME Commun">
        <title>Automated analysis of genomic sequences facilitates high-throughput and comprehensive description of bacteria.</title>
        <authorList>
            <person name="Hitch T.C.A."/>
        </authorList>
    </citation>
    <scope>NUCLEOTIDE SEQUENCE [LARGE SCALE GENOMIC DNA]</scope>
    <source>
        <strain evidence="5 6">Sanger_23</strain>
    </source>
</reference>
<keyword evidence="6" id="KW-1185">Reference proteome</keyword>
<dbReference type="InterPro" id="IPR000843">
    <property type="entry name" value="HTH_LacI"/>
</dbReference>
<keyword evidence="1" id="KW-0805">Transcription regulation</keyword>
<dbReference type="Gene3D" id="1.10.260.40">
    <property type="entry name" value="lambda repressor-like DNA-binding domains"/>
    <property type="match status" value="1"/>
</dbReference>
<protein>
    <submittedName>
        <fullName evidence="5">LacI family DNA-binding transcriptional regulator</fullName>
    </submittedName>
</protein>
<evidence type="ECO:0000256" key="1">
    <source>
        <dbReference type="ARBA" id="ARBA00023015"/>
    </source>
</evidence>
<dbReference type="PANTHER" id="PTHR30146">
    <property type="entry name" value="LACI-RELATED TRANSCRIPTIONAL REPRESSOR"/>
    <property type="match status" value="1"/>
</dbReference>
<dbReference type="EMBL" id="JAOQJL010000037">
    <property type="protein sequence ID" value="MCU6766705.1"/>
    <property type="molecule type" value="Genomic_DNA"/>
</dbReference>
<dbReference type="PROSITE" id="PS00356">
    <property type="entry name" value="HTH_LACI_1"/>
    <property type="match status" value="1"/>
</dbReference>
<accession>A0ABT2TWU5</accession>
<evidence type="ECO:0000256" key="2">
    <source>
        <dbReference type="ARBA" id="ARBA00023125"/>
    </source>
</evidence>
<dbReference type="GO" id="GO:0003677">
    <property type="term" value="F:DNA binding"/>
    <property type="evidence" value="ECO:0007669"/>
    <property type="project" value="UniProtKB-KW"/>
</dbReference>
<keyword evidence="2 5" id="KW-0238">DNA-binding</keyword>
<dbReference type="RefSeq" id="WP_158422513.1">
    <property type="nucleotide sequence ID" value="NZ_JAOQJL010000037.1"/>
</dbReference>